<feature type="compositionally biased region" description="Polar residues" evidence="1">
    <location>
        <begin position="378"/>
        <end position="398"/>
    </location>
</feature>
<keyword evidence="4" id="KW-1185">Reference proteome</keyword>
<feature type="region of interest" description="Disordered" evidence="1">
    <location>
        <begin position="298"/>
        <end position="322"/>
    </location>
</feature>
<evidence type="ECO:0008006" key="5">
    <source>
        <dbReference type="Google" id="ProtNLM"/>
    </source>
</evidence>
<feature type="compositionally biased region" description="Polar residues" evidence="1">
    <location>
        <begin position="427"/>
        <end position="436"/>
    </location>
</feature>
<feature type="transmembrane region" description="Helical" evidence="2">
    <location>
        <begin position="133"/>
        <end position="156"/>
    </location>
</feature>
<comment type="caution">
    <text evidence="3">The sequence shown here is derived from an EMBL/GenBank/DDBJ whole genome shotgun (WGS) entry which is preliminary data.</text>
</comment>
<evidence type="ECO:0000313" key="3">
    <source>
        <dbReference type="EMBL" id="KAG0260604.1"/>
    </source>
</evidence>
<keyword evidence="2" id="KW-0472">Membrane</keyword>
<feature type="transmembrane region" description="Helical" evidence="2">
    <location>
        <begin position="78"/>
        <end position="100"/>
    </location>
</feature>
<feature type="transmembrane region" description="Helical" evidence="2">
    <location>
        <begin position="12"/>
        <end position="32"/>
    </location>
</feature>
<reference evidence="3" key="1">
    <citation type="journal article" date="2020" name="Fungal Divers.">
        <title>Resolving the Mortierellaceae phylogeny through synthesis of multi-gene phylogenetics and phylogenomics.</title>
        <authorList>
            <person name="Vandepol N."/>
            <person name="Liber J."/>
            <person name="Desiro A."/>
            <person name="Na H."/>
            <person name="Kennedy M."/>
            <person name="Barry K."/>
            <person name="Grigoriev I.V."/>
            <person name="Miller A.N."/>
            <person name="O'Donnell K."/>
            <person name="Stajich J.E."/>
            <person name="Bonito G."/>
        </authorList>
    </citation>
    <scope>NUCLEOTIDE SEQUENCE</scope>
    <source>
        <strain evidence="3">BC1065</strain>
    </source>
</reference>
<dbReference type="EMBL" id="JAAAJB010000243">
    <property type="protein sequence ID" value="KAG0260604.1"/>
    <property type="molecule type" value="Genomic_DNA"/>
</dbReference>
<feature type="region of interest" description="Disordered" evidence="1">
    <location>
        <begin position="181"/>
        <end position="238"/>
    </location>
</feature>
<dbReference type="OrthoDB" id="2396415at2759"/>
<proteinExistence type="predicted"/>
<keyword evidence="2" id="KW-0812">Transmembrane</keyword>
<dbReference type="Proteomes" id="UP000807716">
    <property type="component" value="Unassembled WGS sequence"/>
</dbReference>
<feature type="compositionally biased region" description="Low complexity" evidence="1">
    <location>
        <begin position="440"/>
        <end position="450"/>
    </location>
</feature>
<organism evidence="3 4">
    <name type="scientific">Actinomortierella ambigua</name>
    <dbReference type="NCBI Taxonomy" id="1343610"/>
    <lineage>
        <taxon>Eukaryota</taxon>
        <taxon>Fungi</taxon>
        <taxon>Fungi incertae sedis</taxon>
        <taxon>Mucoromycota</taxon>
        <taxon>Mortierellomycotina</taxon>
        <taxon>Mortierellomycetes</taxon>
        <taxon>Mortierellales</taxon>
        <taxon>Mortierellaceae</taxon>
        <taxon>Actinomortierella</taxon>
    </lineage>
</organism>
<gene>
    <name evidence="3" type="ORF">DFQ27_003452</name>
</gene>
<keyword evidence="2" id="KW-1133">Transmembrane helix</keyword>
<accession>A0A9P6Q4P1</accession>
<dbReference type="AlphaFoldDB" id="A0A9P6Q4P1"/>
<evidence type="ECO:0000313" key="4">
    <source>
        <dbReference type="Proteomes" id="UP000807716"/>
    </source>
</evidence>
<evidence type="ECO:0000256" key="2">
    <source>
        <dbReference type="SAM" id="Phobius"/>
    </source>
</evidence>
<feature type="transmembrane region" description="Helical" evidence="2">
    <location>
        <begin position="44"/>
        <end position="66"/>
    </location>
</feature>
<evidence type="ECO:0000256" key="1">
    <source>
        <dbReference type="SAM" id="MobiDB-lite"/>
    </source>
</evidence>
<feature type="compositionally biased region" description="Basic and acidic residues" evidence="1">
    <location>
        <begin position="186"/>
        <end position="206"/>
    </location>
</feature>
<name>A0A9P6Q4P1_9FUNG</name>
<protein>
    <recommendedName>
        <fullName evidence="5">MARVEL domain-containing protein</fullName>
    </recommendedName>
</protein>
<sequence>MNLSPTSTTLFLVQIGTFFAGVIVITCLSLYISAYPNSPNAGGLSGISIATLIFALISTVATAVLALRQKAGRTIKAWMEGVWCGVATVFWILASAGGIASPANDMRNVTCKVLPDGKEIDDANYKRACQASFAATAFCIVSALLFMATCALLVIFSIQRKVREKKASAVKVGGNYTLAPSPSQYRRAEQAAKDEEEQQEGKEGHSRTSSSNRPEASGATAAELQPLEENRSSIELPENVYRDPVIATSATATATATATTTPNTIAASPSVTSPAPALVAAAPMSSTMTPAQASFHHQQFSSQGNGNPYVTGGDPGHVQYPGYQSNMGGYGYNGNVYDNNSAYLGPQGSGHVHQGSQMSGVSGGGGYGLSTFSHAQYPSASHSQYPSVSHSQYPSATGGSAPGAVYPLMPGAPEFYHQQQQQQQPQDYLNQGSGLNTIVPPSHQQSPSSSGAPYGTMPRPEHF</sequence>
<feature type="region of interest" description="Disordered" evidence="1">
    <location>
        <begin position="378"/>
        <end position="463"/>
    </location>
</feature>